<feature type="non-terminal residue" evidence="2">
    <location>
        <position position="1"/>
    </location>
</feature>
<gene>
    <name evidence="2" type="ORF">METZ01_LOCUS121735</name>
</gene>
<protein>
    <submittedName>
        <fullName evidence="2">Uncharacterized protein</fullName>
    </submittedName>
</protein>
<keyword evidence="1" id="KW-1133">Transmembrane helix</keyword>
<dbReference type="AlphaFoldDB" id="A0A381XWS9"/>
<evidence type="ECO:0000313" key="2">
    <source>
        <dbReference type="EMBL" id="SVA68881.1"/>
    </source>
</evidence>
<evidence type="ECO:0000256" key="1">
    <source>
        <dbReference type="SAM" id="Phobius"/>
    </source>
</evidence>
<name>A0A381XWS9_9ZZZZ</name>
<dbReference type="EMBL" id="UINC01016567">
    <property type="protein sequence ID" value="SVA68881.1"/>
    <property type="molecule type" value="Genomic_DNA"/>
</dbReference>
<accession>A0A381XWS9</accession>
<proteinExistence type="predicted"/>
<keyword evidence="1" id="KW-0812">Transmembrane</keyword>
<keyword evidence="1" id="KW-0472">Membrane</keyword>
<feature type="transmembrane region" description="Helical" evidence="1">
    <location>
        <begin position="6"/>
        <end position="25"/>
    </location>
</feature>
<feature type="non-terminal residue" evidence="2">
    <location>
        <position position="28"/>
    </location>
</feature>
<organism evidence="2">
    <name type="scientific">marine metagenome</name>
    <dbReference type="NCBI Taxonomy" id="408172"/>
    <lineage>
        <taxon>unclassified sequences</taxon>
        <taxon>metagenomes</taxon>
        <taxon>ecological metagenomes</taxon>
    </lineage>
</organism>
<sequence length="28" mass="3409">VSWIWTISSYEVMINFLTVIVEWLIKTH</sequence>
<reference evidence="2" key="1">
    <citation type="submission" date="2018-05" db="EMBL/GenBank/DDBJ databases">
        <authorList>
            <person name="Lanie J.A."/>
            <person name="Ng W.-L."/>
            <person name="Kazmierczak K.M."/>
            <person name="Andrzejewski T.M."/>
            <person name="Davidsen T.M."/>
            <person name="Wayne K.J."/>
            <person name="Tettelin H."/>
            <person name="Glass J.I."/>
            <person name="Rusch D."/>
            <person name="Podicherti R."/>
            <person name="Tsui H.-C.T."/>
            <person name="Winkler M.E."/>
        </authorList>
    </citation>
    <scope>NUCLEOTIDE SEQUENCE</scope>
</reference>